<dbReference type="SUPFAM" id="SSF55785">
    <property type="entry name" value="PYP-like sensor domain (PAS domain)"/>
    <property type="match status" value="1"/>
</dbReference>
<comment type="caution">
    <text evidence="12">The sequence shown here is derived from an EMBL/GenBank/DDBJ whole genome shotgun (WGS) entry which is preliminary data.</text>
</comment>
<dbReference type="GO" id="GO:0000160">
    <property type="term" value="P:phosphorelay signal transduction system"/>
    <property type="evidence" value="ECO:0007669"/>
    <property type="project" value="UniProtKB-KW"/>
</dbReference>
<reference evidence="12 13" key="1">
    <citation type="submission" date="2014-04" db="EMBL/GenBank/DDBJ databases">
        <title>Genome assembly of Hyalangium minutum DSM 14724.</title>
        <authorList>
            <person name="Sharma G."/>
            <person name="Subramanian S."/>
        </authorList>
    </citation>
    <scope>NUCLEOTIDE SEQUENCE [LARGE SCALE GENOMIC DNA]</scope>
    <source>
        <strain evidence="12 13">DSM 14724</strain>
    </source>
</reference>
<sequence>MQASSPGLAGHTYPDPREAPMPLSSRSAWLERLDALLLPRDPHELAPEDLGRFRSTSIASVVLLLVNLLLLATLPEELDPALREPLLLISRCTAVLHASTLLLMRGARSPRLPALLLCSTLAVGYIAANLALGNPYGASHVASPCITLLAFFLLGARGGLGFATLMVLYAVAIQPWVLGPVSRLALPGAGNLPLLGDIFAALCIMGVWTLSWLHSRARDSAQQALHQSLKSLHESERKLSSLVESTEDIVCSLDAEGRLLTANAAMRKSYSLLFGLEPLLGQPLAQPPFLERHPEWPENFRRALRGEPVRVEIVYPRGKEQLALDFSLTSITDDDGKPAGVTVFGRDVTARRQAEARLGELHRTLLETTRKAGRAEIATGVLHNVGNTLNSVNVSAALVAEKLHGSRVQGLVRATELMKEHTPDLGDFLTRDERGRLLPEYLQSVSRQIAEEHATMRVELQSLTKNVDHIRSVVAMQQEHARFVGAVEEVTLPQLLDDALRLHATSLDRLGIQVRREYTPVPPLRVDRHKLLQILVNLLSNARHALVEGPSPDKQLTLRISSQPQARLRIDVADTGVGIASENLPLLFGLGFTTKKDGHGFGLHASAIAARELGGSLTCTSPGPGQGATFTIDLPLSPEHDRA</sequence>
<evidence type="ECO:0000256" key="5">
    <source>
        <dbReference type="ARBA" id="ARBA00022777"/>
    </source>
</evidence>
<evidence type="ECO:0000259" key="11">
    <source>
        <dbReference type="PROSITE" id="PS50113"/>
    </source>
</evidence>
<dbReference type="InterPro" id="IPR000014">
    <property type="entry name" value="PAS"/>
</dbReference>
<dbReference type="AlphaFoldDB" id="A0A085WAY0"/>
<keyword evidence="9" id="KW-0812">Transmembrane</keyword>
<dbReference type="PANTHER" id="PTHR43065">
    <property type="entry name" value="SENSOR HISTIDINE KINASE"/>
    <property type="match status" value="1"/>
</dbReference>
<evidence type="ECO:0000256" key="2">
    <source>
        <dbReference type="ARBA" id="ARBA00012438"/>
    </source>
</evidence>
<proteinExistence type="predicted"/>
<dbReference type="GO" id="GO:0005524">
    <property type="term" value="F:ATP binding"/>
    <property type="evidence" value="ECO:0007669"/>
    <property type="project" value="UniProtKB-KW"/>
</dbReference>
<feature type="transmembrane region" description="Helical" evidence="9">
    <location>
        <begin position="145"/>
        <end position="172"/>
    </location>
</feature>
<feature type="region of interest" description="Disordered" evidence="8">
    <location>
        <begin position="1"/>
        <end position="20"/>
    </location>
</feature>
<dbReference type="PATRIC" id="fig|394096.3.peg.6194"/>
<feature type="transmembrane region" description="Helical" evidence="9">
    <location>
        <begin position="192"/>
        <end position="213"/>
    </location>
</feature>
<feature type="domain" description="PAC" evidence="11">
    <location>
        <begin position="307"/>
        <end position="360"/>
    </location>
</feature>
<evidence type="ECO:0000256" key="6">
    <source>
        <dbReference type="ARBA" id="ARBA00022840"/>
    </source>
</evidence>
<dbReference type="InterPro" id="IPR004358">
    <property type="entry name" value="Sig_transdc_His_kin-like_C"/>
</dbReference>
<dbReference type="Pfam" id="PF08448">
    <property type="entry name" value="PAS_4"/>
    <property type="match status" value="1"/>
</dbReference>
<dbReference type="InterPro" id="IPR035965">
    <property type="entry name" value="PAS-like_dom_sf"/>
</dbReference>
<dbReference type="PROSITE" id="PS50109">
    <property type="entry name" value="HIS_KIN"/>
    <property type="match status" value="1"/>
</dbReference>
<dbReference type="Pfam" id="PF02518">
    <property type="entry name" value="HATPase_c"/>
    <property type="match status" value="1"/>
</dbReference>
<evidence type="ECO:0000259" key="10">
    <source>
        <dbReference type="PROSITE" id="PS50109"/>
    </source>
</evidence>
<dbReference type="CDD" id="cd00130">
    <property type="entry name" value="PAS"/>
    <property type="match status" value="1"/>
</dbReference>
<dbReference type="PRINTS" id="PR00344">
    <property type="entry name" value="BCTRLSENSOR"/>
</dbReference>
<dbReference type="Gene3D" id="3.30.565.10">
    <property type="entry name" value="Histidine kinase-like ATPase, C-terminal domain"/>
    <property type="match status" value="1"/>
</dbReference>
<feature type="transmembrane region" description="Helical" evidence="9">
    <location>
        <begin position="112"/>
        <end position="133"/>
    </location>
</feature>
<comment type="catalytic activity">
    <reaction evidence="1">
        <text>ATP + protein L-histidine = ADP + protein N-phospho-L-histidine.</text>
        <dbReference type="EC" id="2.7.13.3"/>
    </reaction>
</comment>
<accession>A0A085WAY0</accession>
<evidence type="ECO:0000313" key="12">
    <source>
        <dbReference type="EMBL" id="KFE64843.1"/>
    </source>
</evidence>
<dbReference type="Proteomes" id="UP000028725">
    <property type="component" value="Unassembled WGS sequence"/>
</dbReference>
<keyword evidence="13" id="KW-1185">Reference proteome</keyword>
<evidence type="ECO:0000256" key="7">
    <source>
        <dbReference type="ARBA" id="ARBA00023012"/>
    </source>
</evidence>
<dbReference type="SMART" id="SM00387">
    <property type="entry name" value="HATPase_c"/>
    <property type="match status" value="1"/>
</dbReference>
<keyword evidence="9" id="KW-1133">Transmembrane helix</keyword>
<evidence type="ECO:0000256" key="4">
    <source>
        <dbReference type="ARBA" id="ARBA00022741"/>
    </source>
</evidence>
<keyword evidence="6" id="KW-0067">ATP-binding</keyword>
<dbReference type="PROSITE" id="PS50113">
    <property type="entry name" value="PAC"/>
    <property type="match status" value="1"/>
</dbReference>
<dbReference type="EC" id="2.7.13.3" evidence="2"/>
<dbReference type="InterPro" id="IPR013656">
    <property type="entry name" value="PAS_4"/>
</dbReference>
<evidence type="ECO:0000256" key="3">
    <source>
        <dbReference type="ARBA" id="ARBA00022679"/>
    </source>
</evidence>
<dbReference type="InterPro" id="IPR036890">
    <property type="entry name" value="HATPase_C_sf"/>
</dbReference>
<keyword evidence="5 12" id="KW-0418">Kinase</keyword>
<evidence type="ECO:0000256" key="9">
    <source>
        <dbReference type="SAM" id="Phobius"/>
    </source>
</evidence>
<dbReference type="GO" id="GO:0004673">
    <property type="term" value="F:protein histidine kinase activity"/>
    <property type="evidence" value="ECO:0007669"/>
    <property type="project" value="UniProtKB-EC"/>
</dbReference>
<keyword evidence="3" id="KW-0808">Transferase</keyword>
<dbReference type="InterPro" id="IPR000700">
    <property type="entry name" value="PAS-assoc_C"/>
</dbReference>
<protein>
    <recommendedName>
        <fullName evidence="2">histidine kinase</fullName>
        <ecNumber evidence="2">2.7.13.3</ecNumber>
    </recommendedName>
</protein>
<evidence type="ECO:0000256" key="1">
    <source>
        <dbReference type="ARBA" id="ARBA00000085"/>
    </source>
</evidence>
<dbReference type="NCBIfam" id="TIGR00229">
    <property type="entry name" value="sensory_box"/>
    <property type="match status" value="1"/>
</dbReference>
<dbReference type="SMART" id="SM00091">
    <property type="entry name" value="PAS"/>
    <property type="match status" value="1"/>
</dbReference>
<dbReference type="InterPro" id="IPR005467">
    <property type="entry name" value="His_kinase_dom"/>
</dbReference>
<dbReference type="STRING" id="394096.DB31_1861"/>
<keyword evidence="9" id="KW-0472">Membrane</keyword>
<evidence type="ECO:0000256" key="8">
    <source>
        <dbReference type="SAM" id="MobiDB-lite"/>
    </source>
</evidence>
<dbReference type="EMBL" id="JMCB01000013">
    <property type="protein sequence ID" value="KFE64843.1"/>
    <property type="molecule type" value="Genomic_DNA"/>
</dbReference>
<evidence type="ECO:0000313" key="13">
    <source>
        <dbReference type="Proteomes" id="UP000028725"/>
    </source>
</evidence>
<dbReference type="InterPro" id="IPR003594">
    <property type="entry name" value="HATPase_dom"/>
</dbReference>
<dbReference type="Gene3D" id="3.30.450.20">
    <property type="entry name" value="PAS domain"/>
    <property type="match status" value="1"/>
</dbReference>
<dbReference type="SUPFAM" id="SSF55874">
    <property type="entry name" value="ATPase domain of HSP90 chaperone/DNA topoisomerase II/histidine kinase"/>
    <property type="match status" value="1"/>
</dbReference>
<name>A0A085WAY0_9BACT</name>
<keyword evidence="7" id="KW-0902">Two-component regulatory system</keyword>
<organism evidence="12 13">
    <name type="scientific">Hyalangium minutum</name>
    <dbReference type="NCBI Taxonomy" id="394096"/>
    <lineage>
        <taxon>Bacteria</taxon>
        <taxon>Pseudomonadati</taxon>
        <taxon>Myxococcota</taxon>
        <taxon>Myxococcia</taxon>
        <taxon>Myxococcales</taxon>
        <taxon>Cystobacterineae</taxon>
        <taxon>Archangiaceae</taxon>
        <taxon>Hyalangium</taxon>
    </lineage>
</organism>
<feature type="domain" description="Histidine kinase" evidence="10">
    <location>
        <begin position="459"/>
        <end position="638"/>
    </location>
</feature>
<dbReference type="PANTHER" id="PTHR43065:SF46">
    <property type="entry name" value="C4-DICARBOXYLATE TRANSPORT SENSOR PROTEIN DCTB"/>
    <property type="match status" value="1"/>
</dbReference>
<keyword evidence="4" id="KW-0547">Nucleotide-binding</keyword>
<gene>
    <name evidence="12" type="ORF">DB31_1861</name>
</gene>